<protein>
    <submittedName>
        <fullName evidence="1">Uncharacterized protein</fullName>
    </submittedName>
</protein>
<dbReference type="OrthoDB" id="2431483at2"/>
<reference evidence="1 2" key="1">
    <citation type="submission" date="2018-12" db="EMBL/GenBank/DDBJ databases">
        <authorList>
            <person name="Sun L."/>
            <person name="Chen Z."/>
        </authorList>
    </citation>
    <scope>NUCLEOTIDE SEQUENCE [LARGE SCALE GENOMIC DNA]</scope>
    <source>
        <strain evidence="1 2">LMG 29736</strain>
    </source>
</reference>
<proteinExistence type="predicted"/>
<dbReference type="Proteomes" id="UP000287296">
    <property type="component" value="Unassembled WGS sequence"/>
</dbReference>
<evidence type="ECO:0000313" key="1">
    <source>
        <dbReference type="EMBL" id="RST58934.1"/>
    </source>
</evidence>
<dbReference type="RefSeq" id="WP_120116919.1">
    <property type="nucleotide sequence ID" value="NZ_QYTW02000015.1"/>
</dbReference>
<sequence>MDGRIKEFIRALRAKFGLDSYDLARYNLGRTVNVFNETLYTLSTEWVPQHIPIPEDDLNPDGTAVIELDLNSGKVRSVIFVGGKSFAKTVLFDHLDTNAIIQWIEKETGLTYRQHFQLQKEGEREFLFRECIDGVDVSPSGMIEISFDAEGKLTMFTVHGQFPVQQQIRKEIYNLSLEKINDVVKAQLQLIEFPVDAKQQLIPIYGLEEVYITNDQTKIIPFEFVVNSNTTVDKIMSWDTSLGVPFVRKELNLVEEVTLDEALSREPSPEAFPITNIEQEKCITAVNNFLRQEYPHDTDKWILKTLHRHKQYVHATLKMKKQDNRIFQRKMTVIIDSKQFYAVNYIDNLPMLEMFNQFQKAETATIAKDVAYDKLKDRFELKPYYVYDTSQKQYILCGKLDCVYGVNALTGEVLALDEL</sequence>
<dbReference type="AlphaFoldDB" id="A0A429X6B5"/>
<organism evidence="1 2">
    <name type="scientific">Siminovitchia terrae</name>
    <name type="common">Bacillus terrae</name>
    <dbReference type="NCBI Taxonomy" id="1914933"/>
    <lineage>
        <taxon>Bacteria</taxon>
        <taxon>Bacillati</taxon>
        <taxon>Bacillota</taxon>
        <taxon>Bacilli</taxon>
        <taxon>Bacillales</taxon>
        <taxon>Bacillaceae</taxon>
        <taxon>Siminovitchia</taxon>
    </lineage>
</organism>
<dbReference type="EMBL" id="QYTW02000015">
    <property type="protein sequence ID" value="RST58934.1"/>
    <property type="molecule type" value="Genomic_DNA"/>
</dbReference>
<name>A0A429X6B5_SIMTE</name>
<comment type="caution">
    <text evidence="1">The sequence shown here is derived from an EMBL/GenBank/DDBJ whole genome shotgun (WGS) entry which is preliminary data.</text>
</comment>
<gene>
    <name evidence="1" type="ORF">D5F11_014910</name>
</gene>
<evidence type="ECO:0000313" key="2">
    <source>
        <dbReference type="Proteomes" id="UP000287296"/>
    </source>
</evidence>
<accession>A0A429X6B5</accession>